<protein>
    <submittedName>
        <fullName evidence="3">Metal-binding protein</fullName>
    </submittedName>
</protein>
<organism evidence="3">
    <name type="scientific">Gongylonema pulchrum</name>
    <dbReference type="NCBI Taxonomy" id="637853"/>
    <lineage>
        <taxon>Eukaryota</taxon>
        <taxon>Metazoa</taxon>
        <taxon>Ecdysozoa</taxon>
        <taxon>Nematoda</taxon>
        <taxon>Chromadorea</taxon>
        <taxon>Rhabditida</taxon>
        <taxon>Spirurina</taxon>
        <taxon>Spiruromorpha</taxon>
        <taxon>Spiruroidea</taxon>
        <taxon>Gongylonematidae</taxon>
        <taxon>Gongylonema</taxon>
    </lineage>
</organism>
<dbReference type="AlphaFoldDB" id="A0A183DSI5"/>
<name>A0A183DSI5_9BILA</name>
<dbReference type="Proteomes" id="UP000271098">
    <property type="component" value="Unassembled WGS sequence"/>
</dbReference>
<evidence type="ECO:0000313" key="2">
    <source>
        <dbReference type="Proteomes" id="UP000271098"/>
    </source>
</evidence>
<accession>A0A183DSI5</accession>
<sequence length="44" mass="5035">MIIPGHAARVCKQHPKRIHLMDVKTCPNRQCRSEMLNEIGDPIP</sequence>
<gene>
    <name evidence="1" type="ORF">GPUH_LOCUS11676</name>
</gene>
<reference evidence="3" key="1">
    <citation type="submission" date="2016-06" db="UniProtKB">
        <authorList>
            <consortium name="WormBaseParasite"/>
        </authorList>
    </citation>
    <scope>IDENTIFICATION</scope>
</reference>
<proteinExistence type="predicted"/>
<keyword evidence="2" id="KW-1185">Reference proteome</keyword>
<reference evidence="1 2" key="2">
    <citation type="submission" date="2018-11" db="EMBL/GenBank/DDBJ databases">
        <authorList>
            <consortium name="Pathogen Informatics"/>
        </authorList>
    </citation>
    <scope>NUCLEOTIDE SEQUENCE [LARGE SCALE GENOMIC DNA]</scope>
</reference>
<dbReference type="WBParaSite" id="GPUH_0001169001-mRNA-1">
    <property type="protein sequence ID" value="GPUH_0001169001-mRNA-1"/>
    <property type="gene ID" value="GPUH_0001169001"/>
</dbReference>
<evidence type="ECO:0000313" key="1">
    <source>
        <dbReference type="EMBL" id="VDN19095.1"/>
    </source>
</evidence>
<dbReference type="EMBL" id="UYRT01078723">
    <property type="protein sequence ID" value="VDN19095.1"/>
    <property type="molecule type" value="Genomic_DNA"/>
</dbReference>
<evidence type="ECO:0000313" key="3">
    <source>
        <dbReference type="WBParaSite" id="GPUH_0001169001-mRNA-1"/>
    </source>
</evidence>